<gene>
    <name evidence="1" type="ORF">BLNAU_23611</name>
</gene>
<keyword evidence="2" id="KW-1185">Reference proteome</keyword>
<evidence type="ECO:0000313" key="1">
    <source>
        <dbReference type="EMBL" id="KAK2941464.1"/>
    </source>
</evidence>
<proteinExistence type="predicted"/>
<evidence type="ECO:0000313" key="2">
    <source>
        <dbReference type="Proteomes" id="UP001281761"/>
    </source>
</evidence>
<accession>A0ABQ9WPN8</accession>
<sequence length="141" mass="15582">MNAHRQIGVGGEMLMRKVCSETASLVRQCISLDPVTRPTLEQVASTLGFADDADNEEGQSQQNEGLHIHNMMCFTSPTTLDLVDVTASPHLRHDSSFVTNFDHHTVERTSHSLTHSLASTPHFNSFFGEPIPVFITPKHDS</sequence>
<protein>
    <submittedName>
        <fullName evidence="1">Uncharacterized protein</fullName>
    </submittedName>
</protein>
<dbReference type="EMBL" id="JARBJD010000498">
    <property type="protein sequence ID" value="KAK2941464.1"/>
    <property type="molecule type" value="Genomic_DNA"/>
</dbReference>
<organism evidence="1 2">
    <name type="scientific">Blattamonas nauphoetae</name>
    <dbReference type="NCBI Taxonomy" id="2049346"/>
    <lineage>
        <taxon>Eukaryota</taxon>
        <taxon>Metamonada</taxon>
        <taxon>Preaxostyla</taxon>
        <taxon>Oxymonadida</taxon>
        <taxon>Blattamonas</taxon>
    </lineage>
</organism>
<comment type="caution">
    <text evidence="1">The sequence shown here is derived from an EMBL/GenBank/DDBJ whole genome shotgun (WGS) entry which is preliminary data.</text>
</comment>
<name>A0ABQ9WPN8_9EUKA</name>
<dbReference type="Proteomes" id="UP001281761">
    <property type="component" value="Unassembled WGS sequence"/>
</dbReference>
<reference evidence="1 2" key="1">
    <citation type="journal article" date="2022" name="bioRxiv">
        <title>Genomics of Preaxostyla Flagellates Illuminates Evolutionary Transitions and the Path Towards Mitochondrial Loss.</title>
        <authorList>
            <person name="Novak L.V.F."/>
            <person name="Treitli S.C."/>
            <person name="Pyrih J."/>
            <person name="Halakuc P."/>
            <person name="Pipaliya S.V."/>
            <person name="Vacek V."/>
            <person name="Brzon O."/>
            <person name="Soukal P."/>
            <person name="Eme L."/>
            <person name="Dacks J.B."/>
            <person name="Karnkowska A."/>
            <person name="Elias M."/>
            <person name="Hampl V."/>
        </authorList>
    </citation>
    <scope>NUCLEOTIDE SEQUENCE [LARGE SCALE GENOMIC DNA]</scope>
    <source>
        <strain evidence="1">NAU3</strain>
        <tissue evidence="1">Gut</tissue>
    </source>
</reference>